<reference evidence="1 2" key="1">
    <citation type="submission" date="2022-10" db="EMBL/GenBank/DDBJ databases">
        <title>The complete genomes of actinobacterial strains from the NBC collection.</title>
        <authorList>
            <person name="Joergensen T.S."/>
            <person name="Alvarez Arevalo M."/>
            <person name="Sterndorff E.B."/>
            <person name="Faurdal D."/>
            <person name="Vuksanovic O."/>
            <person name="Mourched A.-S."/>
            <person name="Charusanti P."/>
            <person name="Shaw S."/>
            <person name="Blin K."/>
            <person name="Weber T."/>
        </authorList>
    </citation>
    <scope>NUCLEOTIDE SEQUENCE [LARGE SCALE GENOMIC DNA]</scope>
    <source>
        <strain evidence="1 2">NBC 01752</strain>
    </source>
</reference>
<dbReference type="EMBL" id="CP109135">
    <property type="protein sequence ID" value="WSD20883.1"/>
    <property type="molecule type" value="Genomic_DNA"/>
</dbReference>
<keyword evidence="2" id="KW-1185">Reference proteome</keyword>
<protein>
    <submittedName>
        <fullName evidence="1">Uncharacterized protein</fullName>
    </submittedName>
</protein>
<dbReference type="GeneID" id="93925540"/>
<proteinExistence type="predicted"/>
<gene>
    <name evidence="1" type="ORF">OHB35_50825</name>
</gene>
<dbReference type="Proteomes" id="UP001340816">
    <property type="component" value="Chromosome"/>
</dbReference>
<dbReference type="RefSeq" id="WP_326732580.1">
    <property type="nucleotide sequence ID" value="NZ_CP108134.1"/>
</dbReference>
<organism evidence="1 2">
    <name type="scientific">Streptomyces phaeochromogenes</name>
    <dbReference type="NCBI Taxonomy" id="1923"/>
    <lineage>
        <taxon>Bacteria</taxon>
        <taxon>Bacillati</taxon>
        <taxon>Actinomycetota</taxon>
        <taxon>Actinomycetes</taxon>
        <taxon>Kitasatosporales</taxon>
        <taxon>Streptomycetaceae</taxon>
        <taxon>Streptomyces</taxon>
        <taxon>Streptomyces phaeochromogenes group</taxon>
    </lineage>
</organism>
<name>A0ABZ1HTD7_STRPH</name>
<sequence length="47" mass="5091">MSHPTLIRHQREMPQPTAKAIEIAAFVPAEARGFAESESNLTGNPST</sequence>
<accession>A0ABZ1HTD7</accession>
<evidence type="ECO:0000313" key="1">
    <source>
        <dbReference type="EMBL" id="WSD20883.1"/>
    </source>
</evidence>
<evidence type="ECO:0000313" key="2">
    <source>
        <dbReference type="Proteomes" id="UP001340816"/>
    </source>
</evidence>